<proteinExistence type="predicted"/>
<feature type="compositionally biased region" description="Basic and acidic residues" evidence="1">
    <location>
        <begin position="1"/>
        <end position="21"/>
    </location>
</feature>
<dbReference type="EMBL" id="CM029053">
    <property type="protein sequence ID" value="KAG2548085.1"/>
    <property type="molecule type" value="Genomic_DNA"/>
</dbReference>
<sequence length="169" mass="18605">MHERHGSRDGGVEVGRRDRVDGATGTATGEYREPRQEPRAAEYAPLYAHHQAVIQASGGTELFLNQQATRLLLSIFAGSIQSSTYFTLVTVAGSQPAAPIVQRRRDRAHTMRSGSVAVLHVALRRRPPCQRFLHSFGLTHALRRRGASARRWPRCTRLGSPTSSASARP</sequence>
<feature type="region of interest" description="Disordered" evidence="1">
    <location>
        <begin position="1"/>
        <end position="38"/>
    </location>
</feature>
<dbReference type="AlphaFoldDB" id="A0A8T0NH39"/>
<evidence type="ECO:0000313" key="3">
    <source>
        <dbReference type="Proteomes" id="UP000823388"/>
    </source>
</evidence>
<keyword evidence="3" id="KW-1185">Reference proteome</keyword>
<protein>
    <submittedName>
        <fullName evidence="2">Uncharacterized protein</fullName>
    </submittedName>
</protein>
<reference evidence="2" key="1">
    <citation type="submission" date="2020-05" db="EMBL/GenBank/DDBJ databases">
        <title>WGS assembly of Panicum virgatum.</title>
        <authorList>
            <person name="Lovell J.T."/>
            <person name="Jenkins J."/>
            <person name="Shu S."/>
            <person name="Juenger T.E."/>
            <person name="Schmutz J."/>
        </authorList>
    </citation>
    <scope>NUCLEOTIDE SEQUENCE</scope>
    <source>
        <strain evidence="2">AP13</strain>
    </source>
</reference>
<comment type="caution">
    <text evidence="2">The sequence shown here is derived from an EMBL/GenBank/DDBJ whole genome shotgun (WGS) entry which is preliminary data.</text>
</comment>
<evidence type="ECO:0000256" key="1">
    <source>
        <dbReference type="SAM" id="MobiDB-lite"/>
    </source>
</evidence>
<evidence type="ECO:0000313" key="2">
    <source>
        <dbReference type="EMBL" id="KAG2548085.1"/>
    </source>
</evidence>
<accession>A0A8T0NH39</accession>
<gene>
    <name evidence="2" type="ORF">PVAP13_9KG136655</name>
</gene>
<name>A0A8T0NH39_PANVG</name>
<dbReference type="Proteomes" id="UP000823388">
    <property type="component" value="Chromosome 9K"/>
</dbReference>
<organism evidence="2 3">
    <name type="scientific">Panicum virgatum</name>
    <name type="common">Blackwell switchgrass</name>
    <dbReference type="NCBI Taxonomy" id="38727"/>
    <lineage>
        <taxon>Eukaryota</taxon>
        <taxon>Viridiplantae</taxon>
        <taxon>Streptophyta</taxon>
        <taxon>Embryophyta</taxon>
        <taxon>Tracheophyta</taxon>
        <taxon>Spermatophyta</taxon>
        <taxon>Magnoliopsida</taxon>
        <taxon>Liliopsida</taxon>
        <taxon>Poales</taxon>
        <taxon>Poaceae</taxon>
        <taxon>PACMAD clade</taxon>
        <taxon>Panicoideae</taxon>
        <taxon>Panicodae</taxon>
        <taxon>Paniceae</taxon>
        <taxon>Panicinae</taxon>
        <taxon>Panicum</taxon>
        <taxon>Panicum sect. Hiantes</taxon>
    </lineage>
</organism>